<dbReference type="RefSeq" id="WP_152646753.1">
    <property type="nucleotide sequence ID" value="NZ_CP059735.1"/>
</dbReference>
<dbReference type="EMBL" id="CP059735">
    <property type="protein sequence ID" value="WDD96745.1"/>
    <property type="molecule type" value="Genomic_DNA"/>
</dbReference>
<sequence>MAKHNDMPELNSAKVFLTNLYTKERLSPPCQHPLTTGHYLHPYTPQASWQSTVQASSANFTQVRHRNCFENMQWQIKALAYGFGLFCSTTV</sequence>
<dbReference type="AlphaFoldDB" id="A0AAF0C1G7"/>
<organism evidence="1 2">
    <name type="scientific">Thalassomonas actiniarum</name>
    <dbReference type="NCBI Taxonomy" id="485447"/>
    <lineage>
        <taxon>Bacteria</taxon>
        <taxon>Pseudomonadati</taxon>
        <taxon>Pseudomonadota</taxon>
        <taxon>Gammaproteobacteria</taxon>
        <taxon>Alteromonadales</taxon>
        <taxon>Colwelliaceae</taxon>
        <taxon>Thalassomonas</taxon>
    </lineage>
</organism>
<accession>A0AAF0C1G7</accession>
<keyword evidence="2" id="KW-1185">Reference proteome</keyword>
<name>A0AAF0C1G7_9GAMM</name>
<reference evidence="1 2" key="1">
    <citation type="journal article" date="2015" name="Genome Announc.">
        <title>Draft Genome Sequences of Marine Isolates of Thalassomonas viridans and Thalassomonas actiniarum.</title>
        <authorList>
            <person name="Olonade I."/>
            <person name="van Zyl L.J."/>
            <person name="Trindade M."/>
        </authorList>
    </citation>
    <scope>NUCLEOTIDE SEQUENCE [LARGE SCALE GENOMIC DNA]</scope>
    <source>
        <strain evidence="1 2">A5K-106</strain>
    </source>
</reference>
<dbReference type="Proteomes" id="UP000032568">
    <property type="component" value="Chromosome"/>
</dbReference>
<proteinExistence type="predicted"/>
<gene>
    <name evidence="1" type="ORF">SG35_015305</name>
</gene>
<dbReference type="KEGG" id="tact:SG35_015305"/>
<protein>
    <submittedName>
        <fullName evidence="1">Uncharacterized protein</fullName>
    </submittedName>
</protein>
<reference evidence="1 2" key="2">
    <citation type="journal article" date="2022" name="Mar. Drugs">
        <title>Bioassay-Guided Fractionation Leads to the Detection of Cholic Acid Generated by the Rare Thalassomonas sp.</title>
        <authorList>
            <person name="Pheiffer F."/>
            <person name="Schneider Y.K."/>
            <person name="Hansen E.H."/>
            <person name="Andersen J.H."/>
            <person name="Isaksson J."/>
            <person name="Busche T."/>
            <person name="R C."/>
            <person name="Kalinowski J."/>
            <person name="Zyl L.V."/>
            <person name="Trindade M."/>
        </authorList>
    </citation>
    <scope>NUCLEOTIDE SEQUENCE [LARGE SCALE GENOMIC DNA]</scope>
    <source>
        <strain evidence="1 2">A5K-106</strain>
    </source>
</reference>
<evidence type="ECO:0000313" key="2">
    <source>
        <dbReference type="Proteomes" id="UP000032568"/>
    </source>
</evidence>
<evidence type="ECO:0000313" key="1">
    <source>
        <dbReference type="EMBL" id="WDD96745.1"/>
    </source>
</evidence>